<evidence type="ECO:0000256" key="21">
    <source>
        <dbReference type="ARBA" id="ARBA00049966"/>
    </source>
</evidence>
<protein>
    <recommendedName>
        <fullName evidence="17">Probable peptidoglycan glycosyltransferase FtsW</fullName>
        <ecNumber evidence="19">2.4.99.28</ecNumber>
    </recommendedName>
    <alternativeName>
        <fullName evidence="18">Cell division protein FtsW</fullName>
    </alternativeName>
    <alternativeName>
        <fullName evidence="15">Cell wall polymerase</fullName>
    </alternativeName>
    <alternativeName>
        <fullName evidence="14">Peptidoglycan polymerase</fullName>
    </alternativeName>
</protein>
<accession>A0ABS4S0C4</accession>
<feature type="transmembrane region" description="Helical" evidence="23">
    <location>
        <begin position="147"/>
        <end position="166"/>
    </location>
</feature>
<dbReference type="InterPro" id="IPR001182">
    <property type="entry name" value="FtsW/RodA"/>
</dbReference>
<gene>
    <name evidence="24" type="ORF">J2Z28_005271</name>
</gene>
<evidence type="ECO:0000256" key="16">
    <source>
        <dbReference type="ARBA" id="ARBA00038053"/>
    </source>
</evidence>
<comment type="catalytic activity">
    <reaction evidence="20">
        <text>[GlcNAc-(1-&gt;4)-Mur2Ac(oyl-L-Ala-gamma-D-Glu-L-Lys-D-Ala-D-Ala)](n)-di-trans,octa-cis-undecaprenyl diphosphate + beta-D-GlcNAc-(1-&gt;4)-Mur2Ac(oyl-L-Ala-gamma-D-Glu-L-Lys-D-Ala-D-Ala)-di-trans,octa-cis-undecaprenyl diphosphate = [GlcNAc-(1-&gt;4)-Mur2Ac(oyl-L-Ala-gamma-D-Glu-L-Lys-D-Ala-D-Ala)](n+1)-di-trans,octa-cis-undecaprenyl diphosphate + di-trans,octa-cis-undecaprenyl diphosphate + H(+)</text>
        <dbReference type="Rhea" id="RHEA:23708"/>
        <dbReference type="Rhea" id="RHEA-COMP:9602"/>
        <dbReference type="Rhea" id="RHEA-COMP:9603"/>
        <dbReference type="ChEBI" id="CHEBI:15378"/>
        <dbReference type="ChEBI" id="CHEBI:58405"/>
        <dbReference type="ChEBI" id="CHEBI:60033"/>
        <dbReference type="ChEBI" id="CHEBI:78435"/>
        <dbReference type="EC" id="2.4.99.28"/>
    </reaction>
</comment>
<evidence type="ECO:0000313" key="25">
    <source>
        <dbReference type="Proteomes" id="UP000810207"/>
    </source>
</evidence>
<feature type="transmembrane region" description="Helical" evidence="23">
    <location>
        <begin position="85"/>
        <end position="106"/>
    </location>
</feature>
<evidence type="ECO:0000256" key="3">
    <source>
        <dbReference type="ARBA" id="ARBA00022475"/>
    </source>
</evidence>
<feature type="transmembrane region" description="Helical" evidence="23">
    <location>
        <begin position="295"/>
        <end position="321"/>
    </location>
</feature>
<keyword evidence="3" id="KW-1003">Cell membrane</keyword>
<evidence type="ECO:0000256" key="6">
    <source>
        <dbReference type="ARBA" id="ARBA00022679"/>
    </source>
</evidence>
<keyword evidence="7 23" id="KW-0812">Transmembrane</keyword>
<feature type="transmembrane region" description="Helical" evidence="23">
    <location>
        <begin position="60"/>
        <end position="78"/>
    </location>
</feature>
<feature type="transmembrane region" description="Helical" evidence="23">
    <location>
        <begin position="370"/>
        <end position="391"/>
    </location>
</feature>
<evidence type="ECO:0000256" key="13">
    <source>
        <dbReference type="ARBA" id="ARBA00023316"/>
    </source>
</evidence>
<dbReference type="PANTHER" id="PTHR30474">
    <property type="entry name" value="CELL CYCLE PROTEIN"/>
    <property type="match status" value="1"/>
</dbReference>
<feature type="transmembrane region" description="Helical" evidence="23">
    <location>
        <begin position="333"/>
        <end position="358"/>
    </location>
</feature>
<dbReference type="EC" id="2.4.99.28" evidence="19"/>
<dbReference type="Pfam" id="PF01098">
    <property type="entry name" value="FTSW_RODA_SPOVE"/>
    <property type="match status" value="1"/>
</dbReference>
<evidence type="ECO:0000256" key="5">
    <source>
        <dbReference type="ARBA" id="ARBA00022676"/>
    </source>
</evidence>
<evidence type="ECO:0000256" key="9">
    <source>
        <dbReference type="ARBA" id="ARBA00022984"/>
    </source>
</evidence>
<dbReference type="EMBL" id="JAGIKV010000025">
    <property type="protein sequence ID" value="MBP2248588.1"/>
    <property type="molecule type" value="Genomic_DNA"/>
</dbReference>
<evidence type="ECO:0000256" key="19">
    <source>
        <dbReference type="ARBA" id="ARBA00044770"/>
    </source>
</evidence>
<dbReference type="RefSeq" id="WP_211084814.1">
    <property type="nucleotide sequence ID" value="NZ_CBCSLC010000023.1"/>
</dbReference>
<organism evidence="24 25">
    <name type="scientific">Paenibacillus xylanexedens</name>
    <dbReference type="NCBI Taxonomy" id="528191"/>
    <lineage>
        <taxon>Bacteria</taxon>
        <taxon>Bacillati</taxon>
        <taxon>Bacillota</taxon>
        <taxon>Bacilli</taxon>
        <taxon>Bacillales</taxon>
        <taxon>Paenibacillaceae</taxon>
        <taxon>Paenibacillus</taxon>
    </lineage>
</organism>
<evidence type="ECO:0000256" key="20">
    <source>
        <dbReference type="ARBA" id="ARBA00049902"/>
    </source>
</evidence>
<dbReference type="GO" id="GO:0051301">
    <property type="term" value="P:cell division"/>
    <property type="evidence" value="ECO:0007669"/>
    <property type="project" value="UniProtKB-KW"/>
</dbReference>
<sequence>MKQQTAQTKTKRGTPDFQLLILTLLLVGFGLVMVFSSSSSIAIASDKFNNDALYFTKKQLMWAIIGLFGMFFAMNIRFNKYKKLYAPFFLLTTVMLVIVLISGAVLNGARSWIHIFGFSLQPAEFAKIAIILYLSALITKKGEKFRVFKTGYVPVLFIVGFIAGLIMLQPDFGTTFILVSTCGLLIYAGGASMKHILGSILLVVLGGALAFGANSLFSSMSPSDSSSSTVSVTEVKQNYKIGRIQAFLDPLSDPTDGSLNLYRSLVAIGDGGITGSGIGQGTMKLHYLPNAYNDFIFSVIGEELGFIGSALFLLVYLYFIWRGIIVSLRCPDPFGTLVGIGIMGLIAIQAFINIGGVTQTIPVTGVTLPFISYGGTSLFVMMVAMGILLSISRTNNLDVIKEEKTKSVTVQTQTRTSPALRSRESIRRIR</sequence>
<evidence type="ECO:0000256" key="8">
    <source>
        <dbReference type="ARBA" id="ARBA00022960"/>
    </source>
</evidence>
<proteinExistence type="inferred from homology"/>
<name>A0ABS4S0C4_PAEXY</name>
<keyword evidence="5" id="KW-0328">Glycosyltransferase</keyword>
<keyword evidence="25" id="KW-1185">Reference proteome</keyword>
<keyword evidence="11 23" id="KW-0472">Membrane</keyword>
<dbReference type="NCBIfam" id="TIGR02614">
    <property type="entry name" value="ftsW"/>
    <property type="match status" value="1"/>
</dbReference>
<keyword evidence="12" id="KW-0131">Cell cycle</keyword>
<keyword evidence="13" id="KW-0961">Cell wall biogenesis/degradation</keyword>
<evidence type="ECO:0000256" key="17">
    <source>
        <dbReference type="ARBA" id="ARBA00041185"/>
    </source>
</evidence>
<evidence type="ECO:0000256" key="22">
    <source>
        <dbReference type="SAM" id="MobiDB-lite"/>
    </source>
</evidence>
<dbReference type="InterPro" id="IPR013437">
    <property type="entry name" value="FtsW"/>
</dbReference>
<reference evidence="24 25" key="1">
    <citation type="submission" date="2021-03" db="EMBL/GenBank/DDBJ databases">
        <title>Genomic Encyclopedia of Type Strains, Phase IV (KMG-IV): sequencing the most valuable type-strain genomes for metagenomic binning, comparative biology and taxonomic classification.</title>
        <authorList>
            <person name="Goeker M."/>
        </authorList>
    </citation>
    <scope>NUCLEOTIDE SEQUENCE [LARGE SCALE GENOMIC DNA]</scope>
    <source>
        <strain evidence="24 25">DSM 21292</strain>
    </source>
</reference>
<dbReference type="Proteomes" id="UP000810207">
    <property type="component" value="Unassembled WGS sequence"/>
</dbReference>
<evidence type="ECO:0000256" key="15">
    <source>
        <dbReference type="ARBA" id="ARBA00033270"/>
    </source>
</evidence>
<comment type="caution">
    <text evidence="24">The sequence shown here is derived from an EMBL/GenBank/DDBJ whole genome shotgun (WGS) entry which is preliminary data.</text>
</comment>
<evidence type="ECO:0000256" key="11">
    <source>
        <dbReference type="ARBA" id="ARBA00023136"/>
    </source>
</evidence>
<evidence type="ECO:0000256" key="7">
    <source>
        <dbReference type="ARBA" id="ARBA00022692"/>
    </source>
</evidence>
<comment type="pathway">
    <text evidence="2">Cell wall biogenesis; peptidoglycan biosynthesis.</text>
</comment>
<comment type="similarity">
    <text evidence="16">Belongs to the SEDS family. FtsW subfamily.</text>
</comment>
<evidence type="ECO:0000256" key="2">
    <source>
        <dbReference type="ARBA" id="ARBA00004752"/>
    </source>
</evidence>
<feature type="compositionally biased region" description="Polar residues" evidence="22">
    <location>
        <begin position="410"/>
        <end position="419"/>
    </location>
</feature>
<dbReference type="PANTHER" id="PTHR30474:SF2">
    <property type="entry name" value="PEPTIDOGLYCAN GLYCOSYLTRANSFERASE FTSW-RELATED"/>
    <property type="match status" value="1"/>
</dbReference>
<evidence type="ECO:0000256" key="18">
    <source>
        <dbReference type="ARBA" id="ARBA00041418"/>
    </source>
</evidence>
<evidence type="ECO:0000256" key="4">
    <source>
        <dbReference type="ARBA" id="ARBA00022618"/>
    </source>
</evidence>
<keyword evidence="4 24" id="KW-0132">Cell division</keyword>
<feature type="transmembrane region" description="Helical" evidence="23">
    <location>
        <begin position="196"/>
        <end position="217"/>
    </location>
</feature>
<feature type="transmembrane region" description="Helical" evidence="23">
    <location>
        <begin position="112"/>
        <end position="135"/>
    </location>
</feature>
<evidence type="ECO:0000256" key="10">
    <source>
        <dbReference type="ARBA" id="ARBA00022989"/>
    </source>
</evidence>
<keyword evidence="10 23" id="KW-1133">Transmembrane helix</keyword>
<evidence type="ECO:0000256" key="12">
    <source>
        <dbReference type="ARBA" id="ARBA00023306"/>
    </source>
</evidence>
<comment type="function">
    <text evidence="21">Peptidoglycan polymerase that is essential for cell division.</text>
</comment>
<feature type="region of interest" description="Disordered" evidence="22">
    <location>
        <begin position="410"/>
        <end position="430"/>
    </location>
</feature>
<evidence type="ECO:0000256" key="1">
    <source>
        <dbReference type="ARBA" id="ARBA00004651"/>
    </source>
</evidence>
<evidence type="ECO:0000256" key="23">
    <source>
        <dbReference type="SAM" id="Phobius"/>
    </source>
</evidence>
<feature type="transmembrane region" description="Helical" evidence="23">
    <location>
        <begin position="172"/>
        <end position="189"/>
    </location>
</feature>
<comment type="subcellular location">
    <subcellularLocation>
        <location evidence="1">Cell membrane</location>
        <topology evidence="1">Multi-pass membrane protein</topology>
    </subcellularLocation>
</comment>
<feature type="compositionally biased region" description="Basic and acidic residues" evidence="22">
    <location>
        <begin position="421"/>
        <end position="430"/>
    </location>
</feature>
<evidence type="ECO:0000256" key="14">
    <source>
        <dbReference type="ARBA" id="ARBA00032370"/>
    </source>
</evidence>
<keyword evidence="9" id="KW-0573">Peptidoglycan synthesis</keyword>
<keyword evidence="6" id="KW-0808">Transferase</keyword>
<keyword evidence="8" id="KW-0133">Cell shape</keyword>
<evidence type="ECO:0000313" key="24">
    <source>
        <dbReference type="EMBL" id="MBP2248588.1"/>
    </source>
</evidence>